<evidence type="ECO:0000313" key="3">
    <source>
        <dbReference type="EMBL" id="CAL6107716.1"/>
    </source>
</evidence>
<dbReference type="SMART" id="SM00175">
    <property type="entry name" value="RAB"/>
    <property type="match status" value="1"/>
</dbReference>
<keyword evidence="1" id="KW-0547">Nucleotide-binding</keyword>
<evidence type="ECO:0000313" key="4">
    <source>
        <dbReference type="Proteomes" id="UP001642409"/>
    </source>
</evidence>
<name>A0AA86QLX0_9EUKA</name>
<dbReference type="Gene3D" id="3.40.50.300">
    <property type="entry name" value="P-loop containing nucleotide triphosphate hydrolases"/>
    <property type="match status" value="1"/>
</dbReference>
<dbReference type="PROSITE" id="PS51421">
    <property type="entry name" value="RAS"/>
    <property type="match status" value="1"/>
</dbReference>
<dbReference type="NCBIfam" id="TIGR00231">
    <property type="entry name" value="small_GTP"/>
    <property type="match status" value="1"/>
</dbReference>
<dbReference type="Pfam" id="PF00071">
    <property type="entry name" value="Ras"/>
    <property type="match status" value="1"/>
</dbReference>
<reference evidence="2" key="1">
    <citation type="submission" date="2023-06" db="EMBL/GenBank/DDBJ databases">
        <authorList>
            <person name="Kurt Z."/>
        </authorList>
    </citation>
    <scope>NUCLEOTIDE SEQUENCE</scope>
</reference>
<evidence type="ECO:0000256" key="1">
    <source>
        <dbReference type="ARBA" id="ARBA00022741"/>
    </source>
</evidence>
<dbReference type="InterPro" id="IPR001806">
    <property type="entry name" value="Small_GTPase"/>
</dbReference>
<reference evidence="3 4" key="2">
    <citation type="submission" date="2024-07" db="EMBL/GenBank/DDBJ databases">
        <authorList>
            <person name="Akdeniz Z."/>
        </authorList>
    </citation>
    <scope>NUCLEOTIDE SEQUENCE [LARGE SCALE GENOMIC DNA]</scope>
</reference>
<dbReference type="InterPro" id="IPR005225">
    <property type="entry name" value="Small_GTP-bd"/>
</dbReference>
<dbReference type="GO" id="GO:0005525">
    <property type="term" value="F:GTP binding"/>
    <property type="evidence" value="ECO:0007669"/>
    <property type="project" value="InterPro"/>
</dbReference>
<protein>
    <submittedName>
        <fullName evidence="2">Rab2a</fullName>
    </submittedName>
</protein>
<dbReference type="PANTHER" id="PTHR47978">
    <property type="match status" value="1"/>
</dbReference>
<keyword evidence="4" id="KW-1185">Reference proteome</keyword>
<dbReference type="SMART" id="SM00173">
    <property type="entry name" value="RAS"/>
    <property type="match status" value="1"/>
</dbReference>
<gene>
    <name evidence="2" type="ORF">HINF_LOCUS45911</name>
    <name evidence="3" type="ORF">HINF_LOCUS74624</name>
</gene>
<evidence type="ECO:0000313" key="2">
    <source>
        <dbReference type="EMBL" id="CAI9958266.1"/>
    </source>
</evidence>
<dbReference type="PRINTS" id="PR00449">
    <property type="entry name" value="RASTRNSFRMNG"/>
</dbReference>
<organism evidence="2">
    <name type="scientific">Hexamita inflata</name>
    <dbReference type="NCBI Taxonomy" id="28002"/>
    <lineage>
        <taxon>Eukaryota</taxon>
        <taxon>Metamonada</taxon>
        <taxon>Diplomonadida</taxon>
        <taxon>Hexamitidae</taxon>
        <taxon>Hexamitinae</taxon>
        <taxon>Hexamita</taxon>
    </lineage>
</organism>
<dbReference type="GO" id="GO:0003924">
    <property type="term" value="F:GTPase activity"/>
    <property type="evidence" value="ECO:0007669"/>
    <property type="project" value="InterPro"/>
</dbReference>
<dbReference type="SMART" id="SM00176">
    <property type="entry name" value="RAN"/>
    <property type="match status" value="1"/>
</dbReference>
<dbReference type="FunFam" id="3.40.50.300:FF:000808">
    <property type="entry name" value="Small GTP-binding protein, putative"/>
    <property type="match status" value="1"/>
</dbReference>
<dbReference type="EMBL" id="CAXDID020000639">
    <property type="protein sequence ID" value="CAL6107716.1"/>
    <property type="molecule type" value="Genomic_DNA"/>
</dbReference>
<dbReference type="PROSITE" id="PS51419">
    <property type="entry name" value="RAB"/>
    <property type="match status" value="1"/>
</dbReference>
<dbReference type="Proteomes" id="UP001642409">
    <property type="component" value="Unassembled WGS sequence"/>
</dbReference>
<dbReference type="AlphaFoldDB" id="A0AA86QLX0"/>
<comment type="caution">
    <text evidence="2">The sequence shown here is derived from an EMBL/GenBank/DDBJ whole genome shotgun (WGS) entry which is preliminary data.</text>
</comment>
<dbReference type="SUPFAM" id="SSF52540">
    <property type="entry name" value="P-loop containing nucleoside triphosphate hydrolases"/>
    <property type="match status" value="1"/>
</dbReference>
<dbReference type="PROSITE" id="PS51420">
    <property type="entry name" value="RHO"/>
    <property type="match status" value="1"/>
</dbReference>
<dbReference type="SMART" id="SM00174">
    <property type="entry name" value="RHO"/>
    <property type="match status" value="1"/>
</dbReference>
<dbReference type="CDD" id="cd00154">
    <property type="entry name" value="Rab"/>
    <property type="match status" value="1"/>
</dbReference>
<dbReference type="EMBL" id="CATOUU010000903">
    <property type="protein sequence ID" value="CAI9958266.1"/>
    <property type="molecule type" value="Genomic_DNA"/>
</dbReference>
<sequence length="189" mass="21196">MTNEFKVALVGDTAVGKTCIATRFTTNTFNKQEISSNSAAFYKKTVSVQDEYVKFQIWDTAGQECYKSLAPMYYRSAIAVLIVFDLSRPKTFEEVRYWVNEVQQKGSQNTQLILLGNKVDIEARAVSQELGKQFAKQVGAKYYECSAATGEGVQQLFEELASNWLNKKTATVGQQNLGLVEDLPQKKCC</sequence>
<proteinExistence type="predicted"/>
<dbReference type="InterPro" id="IPR027417">
    <property type="entry name" value="P-loop_NTPase"/>
</dbReference>
<accession>A0AA86QLX0</accession>